<feature type="region of interest" description="Disordered" evidence="1">
    <location>
        <begin position="129"/>
        <end position="152"/>
    </location>
</feature>
<proteinExistence type="predicted"/>
<organism evidence="2 3">
    <name type="scientific">Dreissena polymorpha</name>
    <name type="common">Zebra mussel</name>
    <name type="synonym">Mytilus polymorpha</name>
    <dbReference type="NCBI Taxonomy" id="45954"/>
    <lineage>
        <taxon>Eukaryota</taxon>
        <taxon>Metazoa</taxon>
        <taxon>Spiralia</taxon>
        <taxon>Lophotrochozoa</taxon>
        <taxon>Mollusca</taxon>
        <taxon>Bivalvia</taxon>
        <taxon>Autobranchia</taxon>
        <taxon>Heteroconchia</taxon>
        <taxon>Euheterodonta</taxon>
        <taxon>Imparidentia</taxon>
        <taxon>Neoheterodontei</taxon>
        <taxon>Myida</taxon>
        <taxon>Dreissenoidea</taxon>
        <taxon>Dreissenidae</taxon>
        <taxon>Dreissena</taxon>
    </lineage>
</organism>
<protein>
    <submittedName>
        <fullName evidence="2">Uncharacterized protein</fullName>
    </submittedName>
</protein>
<sequence>MVSEGTEACLSGESGLIHKTDVSCISPNIGGWSQPASTAAEFPIDDSGEFTTFEEDGKLHFTQSLLCRMPFGLKASTGGIQLLTKFGEDRIETIGIRERTLLWRPSPAHRRRLPRDHIIRPVLKTGTDGLTDRLTDTQSKPSELNRTSKILT</sequence>
<accession>A0A9D3Z685</accession>
<dbReference type="EMBL" id="JAIWYP010000014">
    <property type="protein sequence ID" value="KAH3710969.1"/>
    <property type="molecule type" value="Genomic_DNA"/>
</dbReference>
<gene>
    <name evidence="2" type="ORF">DPMN_070467</name>
</gene>
<reference evidence="2" key="2">
    <citation type="submission" date="2020-11" db="EMBL/GenBank/DDBJ databases">
        <authorList>
            <person name="McCartney M.A."/>
            <person name="Auch B."/>
            <person name="Kono T."/>
            <person name="Mallez S."/>
            <person name="Becker A."/>
            <person name="Gohl D.M."/>
            <person name="Silverstein K.A.T."/>
            <person name="Koren S."/>
            <person name="Bechman K.B."/>
            <person name="Herman A."/>
            <person name="Abrahante J.E."/>
            <person name="Garbe J."/>
        </authorList>
    </citation>
    <scope>NUCLEOTIDE SEQUENCE</scope>
    <source>
        <strain evidence="2">Duluth1</strain>
        <tissue evidence="2">Whole animal</tissue>
    </source>
</reference>
<comment type="caution">
    <text evidence="2">The sequence shown here is derived from an EMBL/GenBank/DDBJ whole genome shotgun (WGS) entry which is preliminary data.</text>
</comment>
<dbReference type="Proteomes" id="UP000828390">
    <property type="component" value="Unassembled WGS sequence"/>
</dbReference>
<evidence type="ECO:0000256" key="1">
    <source>
        <dbReference type="SAM" id="MobiDB-lite"/>
    </source>
</evidence>
<dbReference type="AlphaFoldDB" id="A0A9D3Z685"/>
<feature type="compositionally biased region" description="Polar residues" evidence="1">
    <location>
        <begin position="138"/>
        <end position="152"/>
    </location>
</feature>
<name>A0A9D3Z685_DREPO</name>
<evidence type="ECO:0000313" key="3">
    <source>
        <dbReference type="Proteomes" id="UP000828390"/>
    </source>
</evidence>
<keyword evidence="3" id="KW-1185">Reference proteome</keyword>
<reference evidence="2" key="1">
    <citation type="journal article" date="2019" name="bioRxiv">
        <title>The Genome of the Zebra Mussel, Dreissena polymorpha: A Resource for Invasive Species Research.</title>
        <authorList>
            <person name="McCartney M.A."/>
            <person name="Auch B."/>
            <person name="Kono T."/>
            <person name="Mallez S."/>
            <person name="Zhang Y."/>
            <person name="Obille A."/>
            <person name="Becker A."/>
            <person name="Abrahante J.E."/>
            <person name="Garbe J."/>
            <person name="Badalamenti J.P."/>
            <person name="Herman A."/>
            <person name="Mangelson H."/>
            <person name="Liachko I."/>
            <person name="Sullivan S."/>
            <person name="Sone E.D."/>
            <person name="Koren S."/>
            <person name="Silverstein K.A.T."/>
            <person name="Beckman K.B."/>
            <person name="Gohl D.M."/>
        </authorList>
    </citation>
    <scope>NUCLEOTIDE SEQUENCE</scope>
    <source>
        <strain evidence="2">Duluth1</strain>
        <tissue evidence="2">Whole animal</tissue>
    </source>
</reference>
<evidence type="ECO:0000313" key="2">
    <source>
        <dbReference type="EMBL" id="KAH3710969.1"/>
    </source>
</evidence>